<feature type="binding site" evidence="6">
    <location>
        <position position="425"/>
    </location>
    <ligand>
        <name>pyridoxal 5'-phosphate</name>
        <dbReference type="ChEBI" id="CHEBI:597326"/>
    </ligand>
</feature>
<dbReference type="InterPro" id="IPR022643">
    <property type="entry name" value="De-COase2_C"/>
</dbReference>
<feature type="binding site" evidence="6">
    <location>
        <position position="366"/>
    </location>
    <ligand>
        <name>substrate</name>
    </ligand>
</feature>
<dbReference type="Pfam" id="PF00278">
    <property type="entry name" value="Orn_DAP_Arg_deC"/>
    <property type="match status" value="1"/>
</dbReference>
<dbReference type="FunFam" id="3.20.20.10:FF:000003">
    <property type="entry name" value="Diaminopimelate decarboxylase"/>
    <property type="match status" value="1"/>
</dbReference>
<evidence type="ECO:0000256" key="6">
    <source>
        <dbReference type="HAMAP-Rule" id="MF_02120"/>
    </source>
</evidence>
<comment type="pathway">
    <text evidence="6 9">Amino-acid biosynthesis; L-lysine biosynthesis via DAP pathway; L-lysine from DL-2,6-diaminopimelate: step 1/1.</text>
</comment>
<evidence type="ECO:0000256" key="7">
    <source>
        <dbReference type="NCBIfam" id="TIGR01048"/>
    </source>
</evidence>
<feature type="active site" description="Proton donor" evidence="8">
    <location>
        <position position="395"/>
    </location>
</feature>
<keyword evidence="2 6" id="KW-0210">Decarboxylase</keyword>
<comment type="subunit">
    <text evidence="6">Homodimer.</text>
</comment>
<comment type="catalytic activity">
    <reaction evidence="6 9">
        <text>meso-2,6-diaminopimelate + H(+) = L-lysine + CO2</text>
        <dbReference type="Rhea" id="RHEA:15101"/>
        <dbReference type="ChEBI" id="CHEBI:15378"/>
        <dbReference type="ChEBI" id="CHEBI:16526"/>
        <dbReference type="ChEBI" id="CHEBI:32551"/>
        <dbReference type="ChEBI" id="CHEBI:57791"/>
        <dbReference type="EC" id="4.1.1.20"/>
    </reaction>
</comment>
<name>A0A1Q5Q2Z8_9ACTO</name>
<feature type="domain" description="Orn/DAP/Arg decarboxylase 2 N-terminal" evidence="11">
    <location>
        <begin position="87"/>
        <end position="325"/>
    </location>
</feature>
<evidence type="ECO:0000256" key="2">
    <source>
        <dbReference type="ARBA" id="ARBA00022793"/>
    </source>
</evidence>
<comment type="similarity">
    <text evidence="6">Belongs to the Orn/Lys/Arg decarboxylase class-II family. LysA subfamily.</text>
</comment>
<dbReference type="OrthoDB" id="9802241at2"/>
<feature type="binding site" evidence="6">
    <location>
        <position position="321"/>
    </location>
    <ligand>
        <name>substrate</name>
    </ligand>
</feature>
<dbReference type="InterPro" id="IPR000183">
    <property type="entry name" value="Orn/DAP/Arg_de-COase"/>
</dbReference>
<comment type="cofactor">
    <cofactor evidence="1 6 8 9">
        <name>pyridoxal 5'-phosphate</name>
        <dbReference type="ChEBI" id="CHEBI:597326"/>
    </cofactor>
</comment>
<keyword evidence="13" id="KW-1185">Reference proteome</keyword>
<dbReference type="Pfam" id="PF02784">
    <property type="entry name" value="Orn_Arg_deC_N"/>
    <property type="match status" value="1"/>
</dbReference>
<organism evidence="12 13">
    <name type="scientific">Bowdeniella nasicola</name>
    <dbReference type="NCBI Taxonomy" id="208480"/>
    <lineage>
        <taxon>Bacteria</taxon>
        <taxon>Bacillati</taxon>
        <taxon>Actinomycetota</taxon>
        <taxon>Actinomycetes</taxon>
        <taxon>Actinomycetales</taxon>
        <taxon>Actinomycetaceae</taxon>
        <taxon>Bowdeniella</taxon>
    </lineage>
</organism>
<keyword evidence="6" id="KW-0028">Amino-acid biosynthesis</keyword>
<dbReference type="SUPFAM" id="SSF51419">
    <property type="entry name" value="PLP-binding barrel"/>
    <property type="match status" value="1"/>
</dbReference>
<dbReference type="InterPro" id="IPR022653">
    <property type="entry name" value="De-COase2_pyr-phos_BS"/>
</dbReference>
<dbReference type="PRINTS" id="PR01181">
    <property type="entry name" value="DAPDCRBXLASE"/>
</dbReference>
<feature type="binding site" evidence="6">
    <location>
        <begin position="318"/>
        <end position="321"/>
    </location>
    <ligand>
        <name>pyridoxal 5'-phosphate</name>
        <dbReference type="ChEBI" id="CHEBI:597326"/>
    </ligand>
</feature>
<evidence type="ECO:0000313" key="13">
    <source>
        <dbReference type="Proteomes" id="UP000185628"/>
    </source>
</evidence>
<dbReference type="GO" id="GO:0008836">
    <property type="term" value="F:diaminopimelate decarboxylase activity"/>
    <property type="evidence" value="ECO:0007669"/>
    <property type="project" value="UniProtKB-UniRule"/>
</dbReference>
<accession>A0A1Q5Q2Z8</accession>
<dbReference type="PROSITE" id="PS00879">
    <property type="entry name" value="ODR_DC_2_2"/>
    <property type="match status" value="1"/>
</dbReference>
<gene>
    <name evidence="6" type="primary">lysA</name>
    <name evidence="12" type="ORF">BSZ39_05425</name>
</gene>
<dbReference type="EMBL" id="MQVR01000023">
    <property type="protein sequence ID" value="OKL54214.1"/>
    <property type="molecule type" value="Genomic_DNA"/>
</dbReference>
<dbReference type="Proteomes" id="UP000185628">
    <property type="component" value="Unassembled WGS sequence"/>
</dbReference>
<reference evidence="13" key="1">
    <citation type="submission" date="2016-12" db="EMBL/GenBank/DDBJ databases">
        <authorList>
            <person name="Meng X."/>
        </authorList>
    </citation>
    <scope>NUCLEOTIDE SEQUENCE [LARGE SCALE GENOMIC DNA]</scope>
    <source>
        <strain evidence="13">DSM 19116</strain>
    </source>
</reference>
<feature type="binding site" evidence="6">
    <location>
        <position position="396"/>
    </location>
    <ligand>
        <name>substrate</name>
    </ligand>
</feature>
<proteinExistence type="inferred from homology"/>
<dbReference type="InterPro" id="IPR022644">
    <property type="entry name" value="De-COase2_N"/>
</dbReference>
<dbReference type="PANTHER" id="PTHR43727">
    <property type="entry name" value="DIAMINOPIMELATE DECARBOXYLASE"/>
    <property type="match status" value="1"/>
</dbReference>
<evidence type="ECO:0000256" key="8">
    <source>
        <dbReference type="PIRSR" id="PIRSR600183-50"/>
    </source>
</evidence>
<keyword evidence="4 6" id="KW-0457">Lysine biosynthesis</keyword>
<dbReference type="Gene3D" id="2.40.37.10">
    <property type="entry name" value="Lyase, Ornithine Decarboxylase, Chain A, domain 1"/>
    <property type="match status" value="1"/>
</dbReference>
<feature type="binding site" evidence="6">
    <location>
        <position position="425"/>
    </location>
    <ligand>
        <name>substrate</name>
    </ligand>
</feature>
<dbReference type="GO" id="GO:0030170">
    <property type="term" value="F:pyridoxal phosphate binding"/>
    <property type="evidence" value="ECO:0007669"/>
    <property type="project" value="UniProtKB-UniRule"/>
</dbReference>
<dbReference type="InterPro" id="IPR029066">
    <property type="entry name" value="PLP-binding_barrel"/>
</dbReference>
<sequence>MNAPSPLRCPEPAERPDIWPTTARRSDVGVLSIGGVELTYEALAAAGGPEEPQPVVICDAAAATGRATVWQMAMSEAFWDGYGMNGARVYYAGKAFLCAALVRALTDAGLGIDTASLGELTLALRAGANPATVGLHGNAKSDAEIDFALCEGIGRIIIDSLPEIDRIVGRARALGVEAPLMVRVTTGVHAGGHTFIATAHEDQKFGLSLATGAARAAAEKIAAADGVRLVGLHSHIGSQIMELDGFAAAARAVLTLRHELQQAGIAVPEVDLGGGYGVAYTERDAIAPTQKQVADELAAIVRTTCADLGSDVPVISIEPGRSIIAPTCVSLYPVVATKDVMTEDGFTRRYVAVDGGMSDNIRPVLYDAAYSATLANRDPNAAPAHVRTRVVGKHCESGDILIPDALLPGDVAPGDIIAVPVTGAYGRAMASNYNMATRPGVLAVAGGAATWWLRPETIDDLLALDPGL</sequence>
<feature type="binding site" evidence="6">
    <location>
        <position position="275"/>
    </location>
    <ligand>
        <name>pyridoxal 5'-phosphate</name>
        <dbReference type="ChEBI" id="CHEBI:597326"/>
    </ligand>
</feature>
<protein>
    <recommendedName>
        <fullName evidence="6 7">Diaminopimelate decarboxylase</fullName>
        <shortName evidence="6">DAP decarboxylase</shortName>
        <shortName evidence="6">DAPDC</shortName>
        <ecNumber evidence="6 7">4.1.1.20</ecNumber>
    </recommendedName>
</protein>
<dbReference type="EC" id="4.1.1.20" evidence="6 7"/>
<feature type="domain" description="Orn/DAP/Arg decarboxylase 2 C-terminal" evidence="10">
    <location>
        <begin position="326"/>
        <end position="423"/>
    </location>
</feature>
<evidence type="ECO:0000256" key="1">
    <source>
        <dbReference type="ARBA" id="ARBA00001933"/>
    </source>
</evidence>
<dbReference type="CDD" id="cd06828">
    <property type="entry name" value="PLPDE_III_DapDC"/>
    <property type="match status" value="1"/>
</dbReference>
<dbReference type="InterPro" id="IPR009006">
    <property type="entry name" value="Ala_racemase/Decarboxylase_C"/>
</dbReference>
<evidence type="ECO:0000256" key="4">
    <source>
        <dbReference type="ARBA" id="ARBA00023154"/>
    </source>
</evidence>
<dbReference type="PRINTS" id="PR01179">
    <property type="entry name" value="ODADCRBXLASE"/>
</dbReference>
<evidence type="ECO:0000259" key="10">
    <source>
        <dbReference type="Pfam" id="PF00278"/>
    </source>
</evidence>
<dbReference type="InterPro" id="IPR002986">
    <property type="entry name" value="DAP_deCOOHase_LysA"/>
</dbReference>
<feature type="binding site" evidence="6">
    <location>
        <position position="362"/>
    </location>
    <ligand>
        <name>substrate</name>
    </ligand>
</feature>
<evidence type="ECO:0000256" key="9">
    <source>
        <dbReference type="RuleBase" id="RU003738"/>
    </source>
</evidence>
<dbReference type="InterPro" id="IPR022657">
    <property type="entry name" value="De-COase2_CS"/>
</dbReference>
<dbReference type="GO" id="GO:0009089">
    <property type="term" value="P:lysine biosynthetic process via diaminopimelate"/>
    <property type="evidence" value="ECO:0007669"/>
    <property type="project" value="UniProtKB-UniRule"/>
</dbReference>
<dbReference type="AlphaFoldDB" id="A0A1Q5Q2Z8"/>
<evidence type="ECO:0000313" key="12">
    <source>
        <dbReference type="EMBL" id="OKL54214.1"/>
    </source>
</evidence>
<dbReference type="SUPFAM" id="SSF50621">
    <property type="entry name" value="Alanine racemase C-terminal domain-like"/>
    <property type="match status" value="1"/>
</dbReference>
<dbReference type="NCBIfam" id="TIGR01048">
    <property type="entry name" value="lysA"/>
    <property type="match status" value="1"/>
</dbReference>
<dbReference type="RefSeq" id="WP_073716357.1">
    <property type="nucleotide sequence ID" value="NZ_MQVR01000023.1"/>
</dbReference>
<dbReference type="Gene3D" id="3.20.20.10">
    <property type="entry name" value="Alanine racemase"/>
    <property type="match status" value="1"/>
</dbReference>
<dbReference type="UniPathway" id="UPA00034">
    <property type="reaction ID" value="UER00027"/>
</dbReference>
<evidence type="ECO:0000259" key="11">
    <source>
        <dbReference type="Pfam" id="PF02784"/>
    </source>
</evidence>
<evidence type="ECO:0000256" key="5">
    <source>
        <dbReference type="ARBA" id="ARBA00023239"/>
    </source>
</evidence>
<dbReference type="HAMAP" id="MF_02120">
    <property type="entry name" value="LysA"/>
    <property type="match status" value="1"/>
</dbReference>
<keyword evidence="5 6" id="KW-0456">Lyase</keyword>
<feature type="modified residue" description="N6-(pyridoxal phosphate)lysine" evidence="6 8">
    <location>
        <position position="94"/>
    </location>
</feature>
<dbReference type="PANTHER" id="PTHR43727:SF2">
    <property type="entry name" value="GROUP IV DECARBOXYLASE"/>
    <property type="match status" value="1"/>
</dbReference>
<evidence type="ECO:0000256" key="3">
    <source>
        <dbReference type="ARBA" id="ARBA00022898"/>
    </source>
</evidence>
<comment type="function">
    <text evidence="6">Specifically catalyzes the decarboxylation of meso-diaminopimelate (meso-DAP) to L-lysine.</text>
</comment>
<dbReference type="PROSITE" id="PS00878">
    <property type="entry name" value="ODR_DC_2_1"/>
    <property type="match status" value="1"/>
</dbReference>
<comment type="caution">
    <text evidence="12">The sequence shown here is derived from an EMBL/GenBank/DDBJ whole genome shotgun (WGS) entry which is preliminary data.</text>
</comment>
<keyword evidence="3 6" id="KW-0663">Pyridoxal phosphate</keyword>